<reference evidence="5 6" key="1">
    <citation type="submission" date="2024-03" db="EMBL/GenBank/DDBJ databases">
        <title>The Acrasis kona genome and developmental transcriptomes reveal deep origins of eukaryotic multicellular pathways.</title>
        <authorList>
            <person name="Sheikh S."/>
            <person name="Fu C.-J."/>
            <person name="Brown M.W."/>
            <person name="Baldauf S.L."/>
        </authorList>
    </citation>
    <scope>NUCLEOTIDE SEQUENCE [LARGE SCALE GENOMIC DNA]</scope>
    <source>
        <strain evidence="5 6">ATCC MYA-3509</strain>
    </source>
</reference>
<evidence type="ECO:0000256" key="1">
    <source>
        <dbReference type="ARBA" id="ARBA00022801"/>
    </source>
</evidence>
<dbReference type="Gene3D" id="3.20.20.80">
    <property type="entry name" value="Glycosidases"/>
    <property type="match status" value="1"/>
</dbReference>
<dbReference type="Pfam" id="PF12972">
    <property type="entry name" value="NAGLU_C"/>
    <property type="match status" value="1"/>
</dbReference>
<feature type="domain" description="Alpha-N-acetylglucosaminidase tim-barrel" evidence="2">
    <location>
        <begin position="114"/>
        <end position="441"/>
    </location>
</feature>
<sequence>MINRESSVHAGEQLISRLLPKYVDLFHVEHLLIEHDKGFYDQFQLETKEQANGKYSYKIVLRGNNAISIASALNYYLKYYCNSQFYWGADHIDIPSNPPRISEKITKRTQHKYRYYMNTCTHGYSTVWWDWARWEREIDWMALNGINAPLSFTGQEYVWQQVYGELNISTSNFFSGPAFLPWNRMGNLNGWSGPPSQHWIASQFNLAKQILQRERELGMTPILPAFAGYVPPDFINQYKHANVSRLKPWAQSFEGTLFLDPLDEMFQKLGNLYIEKQTSLLGSDHLYNADPFNEEIPPTTDIKYLADVSKAIFKSIMDADSKAIWVMQGWFLVNDKSFWQPPQAKAFFDAIPQDRSIVLDLWAEVAPVWKTTQSFYGHQFIWCMLHNFGGRPGLYGKLHTMPQDLVKTKMNNKNMIGIGLSPEAIENNPIAYDLLLEMTWRSDVPDLNTFTNQYISTRYGNPLPENVIQSWKYLIEGVYNCPTNQMGASGSIVAARPALDVTYVSNAPVSLYFNKTQLIEAWGLFIRSDSLSKTRTYQYDLVDIGMQSLSAVALSIYYKIQNSYRMVDLHSFESFVKQFDQIMYHMDELCATNENFLLGTWLQSSIKWASNEQEKQMLELNAKLQITSWAKPELSDDLTQYAYKLWSGIIKDFYMPRWSIFYDYLKSSMEHGKPIDAKEMKEEIILVEKKWISERKVYSTKISGDVIEVSKKLYRWYKDF</sequence>
<dbReference type="Proteomes" id="UP001431209">
    <property type="component" value="Unassembled WGS sequence"/>
</dbReference>
<protein>
    <submittedName>
        <fullName evidence="5">Alpha-N-acetylglucosaminidase</fullName>
    </submittedName>
</protein>
<dbReference type="AlphaFoldDB" id="A0AAW2Z5R0"/>
<dbReference type="Pfam" id="PF05089">
    <property type="entry name" value="NAGLU"/>
    <property type="match status" value="1"/>
</dbReference>
<organism evidence="5 6">
    <name type="scientific">Acrasis kona</name>
    <dbReference type="NCBI Taxonomy" id="1008807"/>
    <lineage>
        <taxon>Eukaryota</taxon>
        <taxon>Discoba</taxon>
        <taxon>Heterolobosea</taxon>
        <taxon>Tetramitia</taxon>
        <taxon>Eutetramitia</taxon>
        <taxon>Acrasidae</taxon>
        <taxon>Acrasis</taxon>
    </lineage>
</organism>
<dbReference type="InterPro" id="IPR029018">
    <property type="entry name" value="Hex-like_dom2"/>
</dbReference>
<accession>A0AAW2Z5R0</accession>
<dbReference type="Pfam" id="PF12971">
    <property type="entry name" value="NAGLU_N"/>
    <property type="match status" value="1"/>
</dbReference>
<dbReference type="PANTHER" id="PTHR12872">
    <property type="entry name" value="ALPHA-N-ACETYLGLUCOSAMINIDASE"/>
    <property type="match status" value="1"/>
</dbReference>
<dbReference type="PANTHER" id="PTHR12872:SF1">
    <property type="entry name" value="ALPHA-N-ACETYLGLUCOSAMINIDASE"/>
    <property type="match status" value="1"/>
</dbReference>
<keyword evidence="6" id="KW-1185">Reference proteome</keyword>
<evidence type="ECO:0000313" key="6">
    <source>
        <dbReference type="Proteomes" id="UP001431209"/>
    </source>
</evidence>
<feature type="domain" description="Alpha-N-acetylglucosaminidase C-terminal" evidence="4">
    <location>
        <begin position="451"/>
        <end position="714"/>
    </location>
</feature>
<dbReference type="InterPro" id="IPR024733">
    <property type="entry name" value="NAGLU_tim-barrel"/>
</dbReference>
<dbReference type="EMBL" id="JAOPGA020001109">
    <property type="protein sequence ID" value="KAL0485141.1"/>
    <property type="molecule type" value="Genomic_DNA"/>
</dbReference>
<evidence type="ECO:0000313" key="5">
    <source>
        <dbReference type="EMBL" id="KAL0485141.1"/>
    </source>
</evidence>
<gene>
    <name evidence="5" type="ORF">AKO1_004344</name>
</gene>
<proteinExistence type="predicted"/>
<dbReference type="Gene3D" id="3.30.379.10">
    <property type="entry name" value="Chitobiase/beta-hexosaminidase domain 2-like"/>
    <property type="match status" value="1"/>
</dbReference>
<evidence type="ECO:0000259" key="4">
    <source>
        <dbReference type="Pfam" id="PF12972"/>
    </source>
</evidence>
<dbReference type="InterPro" id="IPR024732">
    <property type="entry name" value="NAGLU_C"/>
</dbReference>
<dbReference type="InterPro" id="IPR024240">
    <property type="entry name" value="NAGLU_N"/>
</dbReference>
<name>A0AAW2Z5R0_9EUKA</name>
<feature type="domain" description="Alpha-N-acetylglucosaminidase N-terminal" evidence="3">
    <location>
        <begin position="12"/>
        <end position="99"/>
    </location>
</feature>
<comment type="caution">
    <text evidence="5">The sequence shown here is derived from an EMBL/GenBank/DDBJ whole genome shotgun (WGS) entry which is preliminary data.</text>
</comment>
<dbReference type="GO" id="GO:0016787">
    <property type="term" value="F:hydrolase activity"/>
    <property type="evidence" value="ECO:0007669"/>
    <property type="project" value="UniProtKB-KW"/>
</dbReference>
<dbReference type="Gene3D" id="1.20.120.670">
    <property type="entry name" value="N-acetyl-b-d-glucoasminidase"/>
    <property type="match status" value="1"/>
</dbReference>
<keyword evidence="1" id="KW-0378">Hydrolase</keyword>
<evidence type="ECO:0000259" key="3">
    <source>
        <dbReference type="Pfam" id="PF12971"/>
    </source>
</evidence>
<evidence type="ECO:0000259" key="2">
    <source>
        <dbReference type="Pfam" id="PF05089"/>
    </source>
</evidence>
<dbReference type="InterPro" id="IPR007781">
    <property type="entry name" value="NAGLU"/>
</dbReference>